<dbReference type="PANTHER" id="PTHR15730:SF5">
    <property type="entry name" value="SI:CH211-210B2.2-RELATED"/>
    <property type="match status" value="1"/>
</dbReference>
<evidence type="ECO:0000313" key="4">
    <source>
        <dbReference type="Proteomes" id="UP001168540"/>
    </source>
</evidence>
<dbReference type="Gene3D" id="3.40.390.80">
    <property type="entry name" value="Peptidase M60, enhancin-like domain 2"/>
    <property type="match status" value="1"/>
</dbReference>
<evidence type="ECO:0000313" key="3">
    <source>
        <dbReference type="EMBL" id="MDN0075431.1"/>
    </source>
</evidence>
<dbReference type="Pfam" id="PF17291">
    <property type="entry name" value="M60-like_N"/>
    <property type="match status" value="1"/>
</dbReference>
<proteinExistence type="predicted"/>
<dbReference type="Proteomes" id="UP001168540">
    <property type="component" value="Unassembled WGS sequence"/>
</dbReference>
<dbReference type="InterPro" id="IPR035423">
    <property type="entry name" value="M60-like_N"/>
</dbReference>
<protein>
    <submittedName>
        <fullName evidence="3">M60 family metallopeptidase</fullName>
    </submittedName>
</protein>
<dbReference type="PROSITE" id="PS51723">
    <property type="entry name" value="PEPTIDASE_M60"/>
    <property type="match status" value="1"/>
</dbReference>
<dbReference type="Gene3D" id="2.60.120.1250">
    <property type="entry name" value="Peptidase M60, enhancin-like domain 1"/>
    <property type="match status" value="1"/>
</dbReference>
<accession>A0ABT7XNT9</accession>
<gene>
    <name evidence="3" type="ORF">QU481_11065</name>
</gene>
<evidence type="ECO:0000259" key="2">
    <source>
        <dbReference type="PROSITE" id="PS51723"/>
    </source>
</evidence>
<dbReference type="SMART" id="SM01276">
    <property type="entry name" value="M60-like"/>
    <property type="match status" value="1"/>
</dbReference>
<dbReference type="Gene3D" id="1.10.390.30">
    <property type="entry name" value="Peptidase M60, enhancin-like domain 3"/>
    <property type="match status" value="1"/>
</dbReference>
<comment type="caution">
    <text evidence="3">The sequence shown here is derived from an EMBL/GenBank/DDBJ whole genome shotgun (WGS) entry which is preliminary data.</text>
</comment>
<dbReference type="InterPro" id="IPR035992">
    <property type="entry name" value="Ricin_B-like_lectins"/>
</dbReference>
<dbReference type="InterPro" id="IPR031161">
    <property type="entry name" value="Peptidase_M60_dom"/>
</dbReference>
<dbReference type="RefSeq" id="WP_289830041.1">
    <property type="nucleotide sequence ID" value="NZ_JAUEDK010000017.1"/>
</dbReference>
<dbReference type="PROSITE" id="PS50231">
    <property type="entry name" value="RICIN_B_LECTIN"/>
    <property type="match status" value="1"/>
</dbReference>
<dbReference type="Gene3D" id="2.80.10.50">
    <property type="match status" value="1"/>
</dbReference>
<dbReference type="EMBL" id="JAUEDK010000017">
    <property type="protein sequence ID" value="MDN0075431.1"/>
    <property type="molecule type" value="Genomic_DNA"/>
</dbReference>
<keyword evidence="4" id="KW-1185">Reference proteome</keyword>
<feature type="signal peptide" evidence="1">
    <location>
        <begin position="1"/>
        <end position="25"/>
    </location>
</feature>
<feature type="chain" id="PRO_5046272808" evidence="1">
    <location>
        <begin position="26"/>
        <end position="618"/>
    </location>
</feature>
<evidence type="ECO:0000256" key="1">
    <source>
        <dbReference type="SAM" id="SignalP"/>
    </source>
</evidence>
<organism evidence="3 4">
    <name type="scientific">Crenobacter oryzisoli</name>
    <dbReference type="NCBI Taxonomy" id="3056844"/>
    <lineage>
        <taxon>Bacteria</taxon>
        <taxon>Pseudomonadati</taxon>
        <taxon>Pseudomonadota</taxon>
        <taxon>Betaproteobacteria</taxon>
        <taxon>Neisseriales</taxon>
        <taxon>Neisseriaceae</taxon>
        <taxon>Crenobacter</taxon>
    </lineage>
</organism>
<sequence length="618" mass="67340">MTHPIDFPIAMALVAALGWPALAEAAAVSGDMLISGSRGWCVSGDGSKVLAATCDGSDLRQRWMLGAAALYPVSGTGLCLAGELVEGGSLSLAACDGGTAQQWTWSSSSLHDGAWALTLSNDNALMVSALQDASGQHWTRLTDLMAEVDAGRGQIVTYPISATDTASLQLEEARHMVNQLTPPTMPLPTPRNVSVFPGDVPSDAPRISAVVMLDRRFERYSHVGWSQLPRNWLATPLYAPAGETLTVTLPDDARTDGVSLRVGPHTDVIVRTQPGQTINRYTRVSLSVPLKPGTNLVRSQYGGLVIVESAESTNETLQVTIGGAVEAPYFRLGTLSNADWSVARSAPAPWAVLEGTKTVLVVPSSQVRTLADPTRVMRAYDAAQAAVMDLAGFDGSSPWHPTLQGKQWLVEDIQISHGYGHADFPIMTLLDWKLASVDAATNWGVMHETGHNYQQTCLWAERYGIESTVNLYPLYIAEVMRKHPELIDTHHYSASIAKLKYGFDFDRDTDDIDKLVFLAQLRYAFPEQGWDIFRQLNRRYRELPAGEQAAICVSRQRQTDTLYELLSDITGHDLTMHFQRWGVPISADAIARVKARSLPLPPLATWLVNPEQAGSSAQ</sequence>
<feature type="domain" description="Peptidase M60" evidence="2">
    <location>
        <begin position="230"/>
        <end position="526"/>
    </location>
</feature>
<keyword evidence="1" id="KW-0732">Signal</keyword>
<dbReference type="InterPro" id="IPR042279">
    <property type="entry name" value="Pep_M60_3"/>
</dbReference>
<reference evidence="3" key="1">
    <citation type="submission" date="2023-06" db="EMBL/GenBank/DDBJ databases">
        <authorList>
            <person name="Zhang S."/>
        </authorList>
    </citation>
    <scope>NUCLEOTIDE SEQUENCE</scope>
    <source>
        <strain evidence="3">SG2303</strain>
    </source>
</reference>
<dbReference type="InterPro" id="IPR051244">
    <property type="entry name" value="TCAF"/>
</dbReference>
<name>A0ABT7XNT9_9NEIS</name>
<dbReference type="Pfam" id="PF13402">
    <property type="entry name" value="Peptidase_M60"/>
    <property type="match status" value="1"/>
</dbReference>
<dbReference type="SUPFAM" id="SSF50370">
    <property type="entry name" value="Ricin B-like lectins"/>
    <property type="match status" value="1"/>
</dbReference>
<dbReference type="PANTHER" id="PTHR15730">
    <property type="entry name" value="EXPERIMENTAL AUTOIMMUNE PROSTATITIS ANTIGEN 2-RELATED"/>
    <property type="match status" value="1"/>
</dbReference>